<evidence type="ECO:0000313" key="9">
    <source>
        <dbReference type="EMBL" id="MDR7084324.1"/>
    </source>
</evidence>
<feature type="transmembrane region" description="Helical" evidence="7">
    <location>
        <begin position="91"/>
        <end position="112"/>
    </location>
</feature>
<dbReference type="InterPro" id="IPR000515">
    <property type="entry name" value="MetI-like"/>
</dbReference>
<evidence type="ECO:0000259" key="8">
    <source>
        <dbReference type="PROSITE" id="PS50928"/>
    </source>
</evidence>
<feature type="transmembrane region" description="Helical" evidence="7">
    <location>
        <begin position="177"/>
        <end position="195"/>
    </location>
</feature>
<feature type="transmembrane region" description="Helical" evidence="7">
    <location>
        <begin position="56"/>
        <end position="79"/>
    </location>
</feature>
<dbReference type="Proteomes" id="UP001252243">
    <property type="component" value="Unassembled WGS sequence"/>
</dbReference>
<feature type="domain" description="ABC transmembrane type-1" evidence="8">
    <location>
        <begin position="52"/>
        <end position="232"/>
    </location>
</feature>
<keyword evidence="4 7" id="KW-0812">Transmembrane</keyword>
<dbReference type="PANTHER" id="PTHR30151">
    <property type="entry name" value="ALKANE SULFONATE ABC TRANSPORTER-RELATED, MEMBRANE SUBUNIT"/>
    <property type="match status" value="1"/>
</dbReference>
<dbReference type="PANTHER" id="PTHR30151:SF0">
    <property type="entry name" value="ABC TRANSPORTER PERMEASE PROTEIN MJ0413-RELATED"/>
    <property type="match status" value="1"/>
</dbReference>
<keyword evidence="5 7" id="KW-1133">Transmembrane helix</keyword>
<dbReference type="PROSITE" id="PS50928">
    <property type="entry name" value="ABC_TM1"/>
    <property type="match status" value="1"/>
</dbReference>
<keyword evidence="6 7" id="KW-0472">Membrane</keyword>
<evidence type="ECO:0000256" key="2">
    <source>
        <dbReference type="ARBA" id="ARBA00022448"/>
    </source>
</evidence>
<keyword evidence="10" id="KW-1185">Reference proteome</keyword>
<dbReference type="InterPro" id="IPR035906">
    <property type="entry name" value="MetI-like_sf"/>
</dbReference>
<evidence type="ECO:0000256" key="7">
    <source>
        <dbReference type="RuleBase" id="RU363032"/>
    </source>
</evidence>
<evidence type="ECO:0000256" key="1">
    <source>
        <dbReference type="ARBA" id="ARBA00004651"/>
    </source>
</evidence>
<dbReference type="RefSeq" id="WP_310060555.1">
    <property type="nucleotide sequence ID" value="NZ_JAVDVQ010000021.1"/>
</dbReference>
<feature type="transmembrane region" description="Helical" evidence="7">
    <location>
        <begin position="215"/>
        <end position="235"/>
    </location>
</feature>
<dbReference type="Gene3D" id="1.10.3720.10">
    <property type="entry name" value="MetI-like"/>
    <property type="match status" value="1"/>
</dbReference>
<evidence type="ECO:0000256" key="4">
    <source>
        <dbReference type="ARBA" id="ARBA00022692"/>
    </source>
</evidence>
<evidence type="ECO:0000313" key="10">
    <source>
        <dbReference type="Proteomes" id="UP001252243"/>
    </source>
</evidence>
<keyword evidence="3" id="KW-1003">Cell membrane</keyword>
<dbReference type="EMBL" id="JAVDVQ010000021">
    <property type="protein sequence ID" value="MDR7084324.1"/>
    <property type="molecule type" value="Genomic_DNA"/>
</dbReference>
<organism evidence="9 10">
    <name type="scientific">Arthrobacter ginsengisoli</name>
    <dbReference type="NCBI Taxonomy" id="1356565"/>
    <lineage>
        <taxon>Bacteria</taxon>
        <taxon>Bacillati</taxon>
        <taxon>Actinomycetota</taxon>
        <taxon>Actinomycetes</taxon>
        <taxon>Micrococcales</taxon>
        <taxon>Micrococcaceae</taxon>
        <taxon>Arthrobacter</taxon>
    </lineage>
</organism>
<dbReference type="SUPFAM" id="SSF161098">
    <property type="entry name" value="MetI-like"/>
    <property type="match status" value="1"/>
</dbReference>
<accession>A0ABU1UGM7</accession>
<evidence type="ECO:0000256" key="6">
    <source>
        <dbReference type="ARBA" id="ARBA00023136"/>
    </source>
</evidence>
<evidence type="ECO:0000256" key="3">
    <source>
        <dbReference type="ARBA" id="ARBA00022475"/>
    </source>
</evidence>
<comment type="subcellular location">
    <subcellularLocation>
        <location evidence="1 7">Cell membrane</location>
        <topology evidence="1 7">Multi-pass membrane protein</topology>
    </subcellularLocation>
</comment>
<dbReference type="Pfam" id="PF00528">
    <property type="entry name" value="BPD_transp_1"/>
    <property type="match status" value="1"/>
</dbReference>
<reference evidence="9 10" key="1">
    <citation type="submission" date="2023-07" db="EMBL/GenBank/DDBJ databases">
        <title>Sorghum-associated microbial communities from plants grown in Nebraska, USA.</title>
        <authorList>
            <person name="Schachtman D."/>
        </authorList>
    </citation>
    <scope>NUCLEOTIDE SEQUENCE [LARGE SCALE GENOMIC DNA]</scope>
    <source>
        <strain evidence="9 10">BE167</strain>
    </source>
</reference>
<sequence>MNRLSQLGVIVLALGAWQVAAATGQLGAVPTPRVIAGAVLGLVLDGSVLGPLAETLASWFISLLLAVVIGVIIGFPLGVSRVTYRMSVVTLDFLRTIPALVFVPLVVLLYGAGLQSTILLAFFGAVWAMVMQTIYGARDLDPVARDTFRSFGVPRWDTVTRLLLPTALPYMATGVRLAAAICLLISISAQIVIPAGGFGEQIVLHQLSGALPEMFAYIMLCGVLGMAIDSTFRWFERSVLAWHPSHRKVSS</sequence>
<keyword evidence="2 7" id="KW-0813">Transport</keyword>
<evidence type="ECO:0000256" key="5">
    <source>
        <dbReference type="ARBA" id="ARBA00022989"/>
    </source>
</evidence>
<comment type="caution">
    <text evidence="9">The sequence shown here is derived from an EMBL/GenBank/DDBJ whole genome shotgun (WGS) entry which is preliminary data.</text>
</comment>
<comment type="similarity">
    <text evidence="7">Belongs to the binding-protein-dependent transport system permease family.</text>
</comment>
<name>A0ABU1UGM7_9MICC</name>
<gene>
    <name evidence="9" type="ORF">J2X01_003632</name>
</gene>
<feature type="transmembrane region" description="Helical" evidence="7">
    <location>
        <begin position="118"/>
        <end position="137"/>
    </location>
</feature>
<proteinExistence type="inferred from homology"/>
<protein>
    <submittedName>
        <fullName evidence="9">ABC-type nitrate/sulfonate/bicarbonate transport system permease component</fullName>
    </submittedName>
</protein>
<dbReference type="CDD" id="cd06261">
    <property type="entry name" value="TM_PBP2"/>
    <property type="match status" value="1"/>
</dbReference>